<organism evidence="12 13">
    <name type="scientific">Rubellimicrobium aerolatum</name>
    <dbReference type="NCBI Taxonomy" id="490979"/>
    <lineage>
        <taxon>Bacteria</taxon>
        <taxon>Pseudomonadati</taxon>
        <taxon>Pseudomonadota</taxon>
        <taxon>Alphaproteobacteria</taxon>
        <taxon>Rhodobacterales</taxon>
        <taxon>Roseobacteraceae</taxon>
        <taxon>Rubellimicrobium</taxon>
    </lineage>
</organism>
<keyword evidence="4" id="KW-0964">Secreted</keyword>
<dbReference type="InterPro" id="IPR015919">
    <property type="entry name" value="Cadherin-like_sf"/>
</dbReference>
<dbReference type="Gene3D" id="2.60.40.650">
    <property type="match status" value="1"/>
</dbReference>
<dbReference type="PANTHER" id="PTHR24025">
    <property type="entry name" value="DESMOGLEIN FAMILY MEMBER"/>
    <property type="match status" value="1"/>
</dbReference>
<dbReference type="InterPro" id="IPR025141">
    <property type="entry name" value="DUF4082"/>
</dbReference>
<dbReference type="PANTHER" id="PTHR24025:SF23">
    <property type="entry name" value="NEURAL-CADHERIN"/>
    <property type="match status" value="1"/>
</dbReference>
<dbReference type="InterPro" id="IPR001343">
    <property type="entry name" value="Hemolysn_Ca-bd"/>
</dbReference>
<feature type="domain" description="Cadherin" evidence="11">
    <location>
        <begin position="1063"/>
        <end position="1180"/>
    </location>
</feature>
<evidence type="ECO:0000256" key="7">
    <source>
        <dbReference type="ARBA" id="ARBA00022837"/>
    </source>
</evidence>
<dbReference type="EMBL" id="JBHSNA010000012">
    <property type="protein sequence ID" value="MFC5567212.1"/>
    <property type="molecule type" value="Genomic_DNA"/>
</dbReference>
<dbReference type="Pfam" id="PF13313">
    <property type="entry name" value="DUF4082"/>
    <property type="match status" value="1"/>
</dbReference>
<proteinExistence type="predicted"/>
<dbReference type="InterPro" id="IPR046540">
    <property type="entry name" value="DMFA2_C"/>
</dbReference>
<dbReference type="Pfam" id="PF08548">
    <property type="entry name" value="Peptidase_M10_C"/>
    <property type="match status" value="1"/>
</dbReference>
<dbReference type="PRINTS" id="PR00313">
    <property type="entry name" value="CABNDNGRPT"/>
</dbReference>
<reference evidence="13" key="1">
    <citation type="journal article" date="2019" name="Int. J. Syst. Evol. Microbiol.">
        <title>The Global Catalogue of Microorganisms (GCM) 10K type strain sequencing project: providing services to taxonomists for standard genome sequencing and annotation.</title>
        <authorList>
            <consortium name="The Broad Institute Genomics Platform"/>
            <consortium name="The Broad Institute Genome Sequencing Center for Infectious Disease"/>
            <person name="Wu L."/>
            <person name="Ma J."/>
        </authorList>
    </citation>
    <scope>NUCLEOTIDE SEQUENCE [LARGE SCALE GENOMIC DNA]</scope>
    <source>
        <strain evidence="13">KACC 11588</strain>
    </source>
</reference>
<dbReference type="SUPFAM" id="SSF49313">
    <property type="entry name" value="Cadherin-like"/>
    <property type="match status" value="3"/>
</dbReference>
<evidence type="ECO:0000256" key="1">
    <source>
        <dbReference type="ARBA" id="ARBA00001913"/>
    </source>
</evidence>
<keyword evidence="9" id="KW-1133">Transmembrane helix</keyword>
<sequence length="1553" mass="158287">MSNRIVAENARTDGVAPKSYWDVPHSTQIEGFARDFSVNAGNQIDFSVNVNGGAGSDYQVEVFRLGYYGGAGAREVASWTNTNATVQAQALYDESRALVDAGNWSVTDSWDIPADAVSGVYLARVQRLDASGNPIAGAVNQIPFVVRNDGVAADIVLQTSDTTWQAYNGWAGNNGQVGANLYGDPTDTVVHPVIPTAGPNALDRAYAVSYNRPFITRDGTSTVSGPQDYLFGADYAAISWLEENGYDVSYISGVDTDRLGADYLQNYKAFISVGHDEYWSGGQRENVEAARDAGVNLLFWSGNEVYWKTRWETSISADGTEYRTLVCYKETFANYDPNAAPEDYADLDPTDIWTGTWRDTRFHDSVDANGNSNAGGEIVDPITGLVHTCQCIEQMLTGQLFGPDGTGQFGGALDVPESYAGLRIWRGTSVADTGAVDLAPGIIGYEWNVSPDDENRPAGLVKLSETTLAWSQILVDQGNRTQAGTATHTVSLYRAESGALVFGAGTVFWSWALSNVHDSSPYGANIENVQIQQMMLNLFADMGIQPAVTDAVLASSGLARASASTDVTAAEADIVGLPASVVQGSTVTIRGTATDIDGVAATADGVVAVVEVSVDGGATWRVAKTTDGWDTWSYDWKPAATGTYAIRARAIDDSLNTWNATPDTATVTVTPPPKPADVTLFDGDAATNAISYNDNSAVNLGMRFSVSETGAVEALRYWRAAGDAGDTDVRAGHLWNGNGTLLGTVTFTSTAGQSGWQTATLSTPVTLVAGQTYVVSYQTANNYVSTNGFFAAANEVGFDGRDDGAFGDLWGVVRAPEGNAGVYSYGAAAQMPTQSYQSSNYWVDVVFAPASSNVANTAPVVPAQSYISPENRASVWTVQASDADGDALTYAIAGGADAARFAIDAATGALSFVAAPNFEAPGDVGANNVYDLTVGVTDGRSAPVTRAISVLLSNVNESPTALALGATAVAENAAGGQAVGALAGTDPDAGDTLTYSLVNSAGGRFAISGSQLVVAAGASLDCEAAASHDVTVRVTDAAGLSFDRQFTVAVGDVDEFDVTAPTDANAAANQVTEGAAAGTLAGITARAADADATASAVTYSLTDSAGGRFAIDAATGVVSVASGAVLAAGTQQITVRAASADGSVASTSLQIVVAAATGSRVTVNLTNGSDAYTATDGRSYSVQALAGNDTVTLGAGNDLVNGGAGNDALSTGAGNDIIEVTGASPGLDSFDGGAGADILRATAAGTVIRFTAITGIEEITANGFAGVRMLGNSTAEVVDLSGTVLTGIGSIDLGSGNDSLAGSAGADSILGNSGVDTIRGGGGNDTIDGGTSEDILTGGAGDDTFLVGASGGADSIDGGVGTDSVIVSAALSLQFAKISNVESLTATASGVTLLGTAGADTMSQSALGWSGLALVDGGSGNDTITGGAGADRIAGRAGADLLAGGGGADTFVFLTTADSRTTTLDTIADFALAAGDRMDLSALDASSLVLGNQAFTFVGTSAFTLGLGGQLRYDIGTAGTPTRVTLDLNGDTRVDMEIRLTGALALTADDFIL</sequence>
<comment type="caution">
    <text evidence="12">The sequence shown here is derived from an EMBL/GenBank/DDBJ whole genome shotgun (WGS) entry which is preliminary data.</text>
</comment>
<dbReference type="SMART" id="SM00112">
    <property type="entry name" value="CA"/>
    <property type="match status" value="3"/>
</dbReference>
<keyword evidence="10" id="KW-0472">Membrane</keyword>
<dbReference type="RefSeq" id="WP_209841893.1">
    <property type="nucleotide sequence ID" value="NZ_JAGGJP010000012.1"/>
</dbReference>
<dbReference type="PROSITE" id="PS00330">
    <property type="entry name" value="HEMOLYSIN_CALCIUM"/>
    <property type="match status" value="3"/>
</dbReference>
<gene>
    <name evidence="12" type="ORF">ACFPOC_12430</name>
</gene>
<dbReference type="Proteomes" id="UP001596056">
    <property type="component" value="Unassembled WGS sequence"/>
</dbReference>
<dbReference type="SUPFAM" id="SSF81296">
    <property type="entry name" value="E set domains"/>
    <property type="match status" value="1"/>
</dbReference>
<dbReference type="Gene3D" id="2.60.40.60">
    <property type="entry name" value="Cadherins"/>
    <property type="match status" value="2"/>
</dbReference>
<comment type="subcellular location">
    <subcellularLocation>
        <location evidence="2">Membrane</location>
    </subcellularLocation>
    <subcellularLocation>
        <location evidence="3">Secreted</location>
    </subcellularLocation>
</comment>
<feature type="domain" description="Cadherin" evidence="11">
    <location>
        <begin position="875"/>
        <end position="961"/>
    </location>
</feature>
<dbReference type="SUPFAM" id="SSF51120">
    <property type="entry name" value="beta-Roll"/>
    <property type="match status" value="3"/>
</dbReference>
<keyword evidence="8" id="KW-0130">Cell adhesion</keyword>
<evidence type="ECO:0000313" key="13">
    <source>
        <dbReference type="Proteomes" id="UP001596056"/>
    </source>
</evidence>
<dbReference type="Pfam" id="PF20254">
    <property type="entry name" value="DMFA2_C"/>
    <property type="match status" value="1"/>
</dbReference>
<feature type="domain" description="Cadherin" evidence="11">
    <location>
        <begin position="969"/>
        <end position="1063"/>
    </location>
</feature>
<evidence type="ECO:0000313" key="12">
    <source>
        <dbReference type="EMBL" id="MFC5567212.1"/>
    </source>
</evidence>
<evidence type="ECO:0000256" key="8">
    <source>
        <dbReference type="ARBA" id="ARBA00022889"/>
    </source>
</evidence>
<keyword evidence="7" id="KW-0106">Calcium</keyword>
<evidence type="ECO:0000259" key="11">
    <source>
        <dbReference type="PROSITE" id="PS50268"/>
    </source>
</evidence>
<dbReference type="InterPro" id="IPR013858">
    <property type="entry name" value="Peptidase_M10B_C"/>
</dbReference>
<dbReference type="Gene3D" id="2.150.10.10">
    <property type="entry name" value="Serralysin-like metalloprotease, C-terminal"/>
    <property type="match status" value="2"/>
</dbReference>
<dbReference type="InterPro" id="IPR011049">
    <property type="entry name" value="Serralysin-like_metalloprot_C"/>
</dbReference>
<dbReference type="CDD" id="cd11304">
    <property type="entry name" value="Cadherin_repeat"/>
    <property type="match status" value="2"/>
</dbReference>
<dbReference type="InterPro" id="IPR050971">
    <property type="entry name" value="Cadherin-domain_protein"/>
</dbReference>
<dbReference type="InterPro" id="IPR018511">
    <property type="entry name" value="Hemolysin-typ_Ca-bd_CS"/>
</dbReference>
<evidence type="ECO:0000256" key="9">
    <source>
        <dbReference type="ARBA" id="ARBA00022989"/>
    </source>
</evidence>
<evidence type="ECO:0000256" key="5">
    <source>
        <dbReference type="ARBA" id="ARBA00022692"/>
    </source>
</evidence>
<evidence type="ECO:0000256" key="10">
    <source>
        <dbReference type="ARBA" id="ARBA00023136"/>
    </source>
</evidence>
<evidence type="ECO:0000256" key="3">
    <source>
        <dbReference type="ARBA" id="ARBA00004613"/>
    </source>
</evidence>
<accession>A0ABW0SDZ1</accession>
<dbReference type="Pfam" id="PF00353">
    <property type="entry name" value="HemolysinCabind"/>
    <property type="match status" value="3"/>
</dbReference>
<keyword evidence="6" id="KW-0677">Repeat</keyword>
<keyword evidence="13" id="KW-1185">Reference proteome</keyword>
<evidence type="ECO:0000256" key="4">
    <source>
        <dbReference type="ARBA" id="ARBA00022525"/>
    </source>
</evidence>
<evidence type="ECO:0000256" key="2">
    <source>
        <dbReference type="ARBA" id="ARBA00004370"/>
    </source>
</evidence>
<dbReference type="InterPro" id="IPR002126">
    <property type="entry name" value="Cadherin-like_dom"/>
</dbReference>
<comment type="cofactor">
    <cofactor evidence="1">
        <name>Ca(2+)</name>
        <dbReference type="ChEBI" id="CHEBI:29108"/>
    </cofactor>
</comment>
<dbReference type="PROSITE" id="PS50268">
    <property type="entry name" value="CADHERIN_2"/>
    <property type="match status" value="3"/>
</dbReference>
<evidence type="ECO:0000256" key="6">
    <source>
        <dbReference type="ARBA" id="ARBA00022737"/>
    </source>
</evidence>
<dbReference type="InterPro" id="IPR014756">
    <property type="entry name" value="Ig_E-set"/>
</dbReference>
<protein>
    <submittedName>
        <fullName evidence="12">N,N-dimethylformamidase beta subunit family domain-containing protein</fullName>
    </submittedName>
</protein>
<name>A0ABW0SDZ1_9RHOB</name>
<keyword evidence="5" id="KW-0812">Transmembrane</keyword>